<evidence type="ECO:0000313" key="2">
    <source>
        <dbReference type="EMBL" id="EPY18104.1"/>
    </source>
</evidence>
<proteinExistence type="predicted"/>
<feature type="region of interest" description="Disordered" evidence="1">
    <location>
        <begin position="165"/>
        <end position="222"/>
    </location>
</feature>
<feature type="region of interest" description="Disordered" evidence="1">
    <location>
        <begin position="1"/>
        <end position="25"/>
    </location>
</feature>
<feature type="region of interest" description="Disordered" evidence="1">
    <location>
        <begin position="46"/>
        <end position="119"/>
    </location>
</feature>
<comment type="caution">
    <text evidence="2">The sequence shown here is derived from an EMBL/GenBank/DDBJ whole genome shotgun (WGS) entry which is preliminary data.</text>
</comment>
<organism evidence="2 3">
    <name type="scientific">Strigomonas culicis</name>
    <dbReference type="NCBI Taxonomy" id="28005"/>
    <lineage>
        <taxon>Eukaryota</taxon>
        <taxon>Discoba</taxon>
        <taxon>Euglenozoa</taxon>
        <taxon>Kinetoplastea</taxon>
        <taxon>Metakinetoplastina</taxon>
        <taxon>Trypanosomatida</taxon>
        <taxon>Trypanosomatidae</taxon>
        <taxon>Strigomonadinae</taxon>
        <taxon>Strigomonas</taxon>
    </lineage>
</organism>
<sequence>MKGDGADTEGSPAEAALSAGGAERNGEALFCRSWTEKMAAYEDDSNIMSFQSGGGGDQSTSCWHDAAGGAPPPEQQQRRRHHFSTAPLSGSSEATKGSPQGDTSSLRGDGGSGGPDLNAVPALRVNLSLAHITHPMDNPLCGSGSELFPQKGKIQTYEEDFNMMSLQSTAAGGGGGADTSTSCWNDSPSTDKDDAEGSSSGDEAPLPPPNAPTACARSVQSP</sequence>
<evidence type="ECO:0000256" key="1">
    <source>
        <dbReference type="SAM" id="MobiDB-lite"/>
    </source>
</evidence>
<dbReference type="Proteomes" id="UP000015354">
    <property type="component" value="Unassembled WGS sequence"/>
</dbReference>
<name>S9TN03_9TRYP</name>
<reference evidence="2 3" key="1">
    <citation type="journal article" date="2013" name="PLoS ONE">
        <title>Predicting the Proteins of Angomonas deanei, Strigomonas culicis and Their Respective Endosymbionts Reveals New Aspects of the Trypanosomatidae Family.</title>
        <authorList>
            <person name="Motta M.C."/>
            <person name="Martins A.C."/>
            <person name="de Souza S.S."/>
            <person name="Catta-Preta C.M."/>
            <person name="Silva R."/>
            <person name="Klein C.C."/>
            <person name="de Almeida L.G."/>
            <person name="de Lima Cunha O."/>
            <person name="Ciapina L.P."/>
            <person name="Brocchi M."/>
            <person name="Colabardini A.C."/>
            <person name="de Araujo Lima B."/>
            <person name="Machado C.R."/>
            <person name="de Almeida Soares C.M."/>
            <person name="Probst C.M."/>
            <person name="de Menezes C.B."/>
            <person name="Thompson C.E."/>
            <person name="Bartholomeu D.C."/>
            <person name="Gradia D.F."/>
            <person name="Pavoni D.P."/>
            <person name="Grisard E.C."/>
            <person name="Fantinatti-Garboggini F."/>
            <person name="Marchini F.K."/>
            <person name="Rodrigues-Luiz G.F."/>
            <person name="Wagner G."/>
            <person name="Goldman G.H."/>
            <person name="Fietto J.L."/>
            <person name="Elias M.C."/>
            <person name="Goldman M.H."/>
            <person name="Sagot M.F."/>
            <person name="Pereira M."/>
            <person name="Stoco P.H."/>
            <person name="de Mendonca-Neto R.P."/>
            <person name="Teixeira S.M."/>
            <person name="Maciel T.E."/>
            <person name="de Oliveira Mendes T.A."/>
            <person name="Urmenyi T.P."/>
            <person name="de Souza W."/>
            <person name="Schenkman S."/>
            <person name="de Vasconcelos A.T."/>
        </authorList>
    </citation>
    <scope>NUCLEOTIDE SEQUENCE [LARGE SCALE GENOMIC DNA]</scope>
</reference>
<accession>S9TN03</accession>
<dbReference type="EMBL" id="ATMH01010110">
    <property type="protein sequence ID" value="EPY18104.1"/>
    <property type="molecule type" value="Genomic_DNA"/>
</dbReference>
<gene>
    <name evidence="2" type="ORF">STCU_10190</name>
</gene>
<keyword evidence="3" id="KW-1185">Reference proteome</keyword>
<feature type="compositionally biased region" description="Polar residues" evidence="1">
    <location>
        <begin position="86"/>
        <end position="106"/>
    </location>
</feature>
<evidence type="ECO:0000313" key="3">
    <source>
        <dbReference type="Proteomes" id="UP000015354"/>
    </source>
</evidence>
<dbReference type="AlphaFoldDB" id="S9TN03"/>
<protein>
    <submittedName>
        <fullName evidence="2">Uncharacterized protein</fullName>
    </submittedName>
</protein>